<dbReference type="Pfam" id="PF06898">
    <property type="entry name" value="YqfD"/>
    <property type="match status" value="1"/>
</dbReference>
<keyword evidence="4" id="KW-1185">Reference proteome</keyword>
<feature type="compositionally biased region" description="Basic and acidic residues" evidence="1">
    <location>
        <begin position="384"/>
        <end position="397"/>
    </location>
</feature>
<name>A0ABR7JZP9_9FIRM</name>
<sequence>MISYIRGYYVITVEGINTEKFLNILIRNKINIYEVKRVTNTKIEIKLDRKDIKAFKKIYRNSKYDIKVKQKMGLPFLAKRIYKYKGMWICAIISLLILMSTSMFVTDVYIQAPEGIDKVLVRKELEKAGVKPGVYKKSIDRKQVRDIVMGKFDDIAYVSINVKGTNIFVTVTKKDESLKEKKETNYCNVIAKKNGIIDKVIPRSGNQVVNVGDIVREGDVLVSGANTKSIPEVWAVTFYESKQSASYIDKVKVKTGNKKTIYTLRFYNKKYTLRRNINYKNYEIENKDYELKIGDYTFPLKIQASTFYEVNIKEVKRDKNKVKKDLEKKALKDLEYNMPVDTRIKDVEHQHKVKNGKLEYILTVKTLENIAKVHSLSKSEAEELIRQENEKKQKEDEAIPSNPQKRPINDIRNEFEDINKDKDNENKDKNKKELETRDN</sequence>
<comment type="caution">
    <text evidence="3">The sequence shown here is derived from an EMBL/GenBank/DDBJ whole genome shotgun (WGS) entry which is preliminary data.</text>
</comment>
<feature type="compositionally biased region" description="Basic and acidic residues" evidence="1">
    <location>
        <begin position="407"/>
        <end position="439"/>
    </location>
</feature>
<dbReference type="EMBL" id="JACRWD010000001">
    <property type="protein sequence ID" value="MBC6002322.1"/>
    <property type="molecule type" value="Genomic_DNA"/>
</dbReference>
<feature type="transmembrane region" description="Helical" evidence="2">
    <location>
        <begin position="86"/>
        <end position="105"/>
    </location>
</feature>
<organism evidence="3 4">
    <name type="scientific">Paeniclostridium hominis</name>
    <dbReference type="NCBI Taxonomy" id="2764329"/>
    <lineage>
        <taxon>Bacteria</taxon>
        <taxon>Bacillati</taxon>
        <taxon>Bacillota</taxon>
        <taxon>Clostridia</taxon>
        <taxon>Peptostreptococcales</taxon>
        <taxon>Peptostreptococcaceae</taxon>
        <taxon>Paeniclostridium</taxon>
    </lineage>
</organism>
<dbReference type="Proteomes" id="UP000611796">
    <property type="component" value="Unassembled WGS sequence"/>
</dbReference>
<protein>
    <submittedName>
        <fullName evidence="3">Sporulation protein YqfD</fullName>
    </submittedName>
</protein>
<keyword evidence="2" id="KW-0472">Membrane</keyword>
<dbReference type="RefSeq" id="WP_187004802.1">
    <property type="nucleotide sequence ID" value="NZ_JACRWD010000001.1"/>
</dbReference>
<gene>
    <name evidence="3" type="primary">yqfD</name>
    <name evidence="3" type="ORF">H8891_00790</name>
</gene>
<evidence type="ECO:0000256" key="1">
    <source>
        <dbReference type="SAM" id="MobiDB-lite"/>
    </source>
</evidence>
<dbReference type="NCBIfam" id="TIGR02876">
    <property type="entry name" value="spore_yqfD"/>
    <property type="match status" value="1"/>
</dbReference>
<keyword evidence="2" id="KW-1133">Transmembrane helix</keyword>
<evidence type="ECO:0000256" key="2">
    <source>
        <dbReference type="SAM" id="Phobius"/>
    </source>
</evidence>
<dbReference type="PIRSF" id="PIRSF029895">
    <property type="entry name" value="SpoIV"/>
    <property type="match status" value="1"/>
</dbReference>
<proteinExistence type="predicted"/>
<evidence type="ECO:0000313" key="3">
    <source>
        <dbReference type="EMBL" id="MBC6002322.1"/>
    </source>
</evidence>
<dbReference type="InterPro" id="IPR010690">
    <property type="entry name" value="YqfD"/>
</dbReference>
<evidence type="ECO:0000313" key="4">
    <source>
        <dbReference type="Proteomes" id="UP000611796"/>
    </source>
</evidence>
<keyword evidence="2" id="KW-0812">Transmembrane</keyword>
<accession>A0ABR7JZP9</accession>
<feature type="region of interest" description="Disordered" evidence="1">
    <location>
        <begin position="384"/>
        <end position="439"/>
    </location>
</feature>
<reference evidence="3 4" key="1">
    <citation type="submission" date="2020-08" db="EMBL/GenBank/DDBJ databases">
        <authorList>
            <person name="Liu C."/>
            <person name="Sun Q."/>
        </authorList>
    </citation>
    <scope>NUCLEOTIDE SEQUENCE [LARGE SCALE GENOMIC DNA]</scope>
    <source>
        <strain evidence="3 4">NSJ-45</strain>
    </source>
</reference>